<sequence>MPLLLALNVLQVTLLCQNNCIMNDYEMLIKEAQSYAQGNPLGLEIMSMSRKCYIIMDWIPKVAYKICPQISYNSSWLYVYMHGLLRELGRSIVPEESLEEPNKWSRIWDGKDFRKVIFPKYCKDIIDGIEAIIVDVGYESDHDVGYQSDDGELHESIIKPLYSLTYLYVSGSKDLIKLPDFEMPKALGRLTCKAANAKKKGQLKTSLFLEIEEHNIAKTLIHQVSEDGSVDGRSNIQKYLASNCMCFDVESECIKMYPMPLNIQNHDVKYFGESCGHLHMILQSPDPFSFDILELEEDYSGWALRFGLILDLCK</sequence>
<feature type="chain" id="PRO_5042834356" evidence="1">
    <location>
        <begin position="17"/>
        <end position="314"/>
    </location>
</feature>
<comment type="caution">
    <text evidence="2">The sequence shown here is derived from an EMBL/GenBank/DDBJ whole genome shotgun (WGS) entry which is preliminary data.</text>
</comment>
<name>A0AAN9NX81_PSOTE</name>
<evidence type="ECO:0000313" key="2">
    <source>
        <dbReference type="EMBL" id="KAK7380821.1"/>
    </source>
</evidence>
<dbReference type="AlphaFoldDB" id="A0AAN9NX81"/>
<evidence type="ECO:0000313" key="3">
    <source>
        <dbReference type="Proteomes" id="UP001386955"/>
    </source>
</evidence>
<dbReference type="EMBL" id="JAYMYS010000009">
    <property type="protein sequence ID" value="KAK7380821.1"/>
    <property type="molecule type" value="Genomic_DNA"/>
</dbReference>
<dbReference type="Proteomes" id="UP001386955">
    <property type="component" value="Unassembled WGS sequence"/>
</dbReference>
<keyword evidence="3" id="KW-1185">Reference proteome</keyword>
<feature type="signal peptide" evidence="1">
    <location>
        <begin position="1"/>
        <end position="16"/>
    </location>
</feature>
<evidence type="ECO:0000256" key="1">
    <source>
        <dbReference type="SAM" id="SignalP"/>
    </source>
</evidence>
<protein>
    <submittedName>
        <fullName evidence="2">Uncharacterized protein</fullName>
    </submittedName>
</protein>
<keyword evidence="1" id="KW-0732">Signal</keyword>
<gene>
    <name evidence="2" type="ORF">VNO78_33340</name>
</gene>
<organism evidence="2 3">
    <name type="scientific">Psophocarpus tetragonolobus</name>
    <name type="common">Winged bean</name>
    <name type="synonym">Dolichos tetragonolobus</name>
    <dbReference type="NCBI Taxonomy" id="3891"/>
    <lineage>
        <taxon>Eukaryota</taxon>
        <taxon>Viridiplantae</taxon>
        <taxon>Streptophyta</taxon>
        <taxon>Embryophyta</taxon>
        <taxon>Tracheophyta</taxon>
        <taxon>Spermatophyta</taxon>
        <taxon>Magnoliopsida</taxon>
        <taxon>eudicotyledons</taxon>
        <taxon>Gunneridae</taxon>
        <taxon>Pentapetalae</taxon>
        <taxon>rosids</taxon>
        <taxon>fabids</taxon>
        <taxon>Fabales</taxon>
        <taxon>Fabaceae</taxon>
        <taxon>Papilionoideae</taxon>
        <taxon>50 kb inversion clade</taxon>
        <taxon>NPAAA clade</taxon>
        <taxon>indigoferoid/millettioid clade</taxon>
        <taxon>Phaseoleae</taxon>
        <taxon>Psophocarpus</taxon>
    </lineage>
</organism>
<reference evidence="2 3" key="1">
    <citation type="submission" date="2024-01" db="EMBL/GenBank/DDBJ databases">
        <title>The genomes of 5 underutilized Papilionoideae crops provide insights into root nodulation and disease resistanc.</title>
        <authorList>
            <person name="Jiang F."/>
        </authorList>
    </citation>
    <scope>NUCLEOTIDE SEQUENCE [LARGE SCALE GENOMIC DNA]</scope>
    <source>
        <strain evidence="2">DUOXIRENSHENG_FW03</strain>
        <tissue evidence="2">Leaves</tissue>
    </source>
</reference>
<proteinExistence type="predicted"/>
<accession>A0AAN9NX81</accession>